<evidence type="ECO:0000256" key="1">
    <source>
        <dbReference type="ARBA" id="ARBA00009437"/>
    </source>
</evidence>
<organism evidence="7 8">
    <name type="scientific">Pseudaquabacterium terrae</name>
    <dbReference type="NCBI Taxonomy" id="2732868"/>
    <lineage>
        <taxon>Bacteria</taxon>
        <taxon>Pseudomonadati</taxon>
        <taxon>Pseudomonadota</taxon>
        <taxon>Betaproteobacteria</taxon>
        <taxon>Burkholderiales</taxon>
        <taxon>Sphaerotilaceae</taxon>
        <taxon>Pseudaquabacterium</taxon>
    </lineage>
</organism>
<evidence type="ECO:0000313" key="7">
    <source>
        <dbReference type="EMBL" id="NRF72131.1"/>
    </source>
</evidence>
<dbReference type="CDD" id="cd08432">
    <property type="entry name" value="PBP2_GcdR_TrpI_HvrB_AmpR_like"/>
    <property type="match status" value="1"/>
</dbReference>
<keyword evidence="2" id="KW-0805">Transcription regulation</keyword>
<evidence type="ECO:0000313" key="8">
    <source>
        <dbReference type="Proteomes" id="UP000737171"/>
    </source>
</evidence>
<dbReference type="InterPro" id="IPR036388">
    <property type="entry name" value="WH-like_DNA-bd_sf"/>
</dbReference>
<dbReference type="InterPro" id="IPR036390">
    <property type="entry name" value="WH_DNA-bd_sf"/>
</dbReference>
<dbReference type="InterPro" id="IPR058163">
    <property type="entry name" value="LysR-type_TF_proteobact-type"/>
</dbReference>
<accession>A0ABX2EUJ5</accession>
<comment type="caution">
    <text evidence="7">The sequence shown here is derived from an EMBL/GenBank/DDBJ whole genome shotgun (WGS) entry which is preliminary data.</text>
</comment>
<dbReference type="SUPFAM" id="SSF53850">
    <property type="entry name" value="Periplasmic binding protein-like II"/>
    <property type="match status" value="1"/>
</dbReference>
<reference evidence="7 8" key="1">
    <citation type="submission" date="2020-05" db="EMBL/GenBank/DDBJ databases">
        <title>Aquincola sp. isolate from soil.</title>
        <authorList>
            <person name="Han J."/>
            <person name="Kim D.-U."/>
        </authorList>
    </citation>
    <scope>NUCLEOTIDE SEQUENCE [LARGE SCALE GENOMIC DNA]</scope>
    <source>
        <strain evidence="7 8">S2</strain>
    </source>
</reference>
<dbReference type="PANTHER" id="PTHR30537:SF74">
    <property type="entry name" value="HTH-TYPE TRANSCRIPTIONAL REGULATOR TRPI"/>
    <property type="match status" value="1"/>
</dbReference>
<evidence type="ECO:0000256" key="3">
    <source>
        <dbReference type="ARBA" id="ARBA00023125"/>
    </source>
</evidence>
<evidence type="ECO:0000256" key="5">
    <source>
        <dbReference type="SAM" id="MobiDB-lite"/>
    </source>
</evidence>
<dbReference type="InterPro" id="IPR005119">
    <property type="entry name" value="LysR_subst-bd"/>
</dbReference>
<dbReference type="Pfam" id="PF03466">
    <property type="entry name" value="LysR_substrate"/>
    <property type="match status" value="1"/>
</dbReference>
<dbReference type="Proteomes" id="UP000737171">
    <property type="component" value="Unassembled WGS sequence"/>
</dbReference>
<proteinExistence type="inferred from homology"/>
<dbReference type="PANTHER" id="PTHR30537">
    <property type="entry name" value="HTH-TYPE TRANSCRIPTIONAL REGULATOR"/>
    <property type="match status" value="1"/>
</dbReference>
<feature type="region of interest" description="Disordered" evidence="5">
    <location>
        <begin position="298"/>
        <end position="327"/>
    </location>
</feature>
<comment type="similarity">
    <text evidence="1">Belongs to the LysR transcriptional regulatory family.</text>
</comment>
<dbReference type="Gene3D" id="3.40.190.10">
    <property type="entry name" value="Periplasmic binding protein-like II"/>
    <property type="match status" value="2"/>
</dbReference>
<keyword evidence="3" id="KW-0238">DNA-binding</keyword>
<dbReference type="RefSeq" id="WP_173134778.1">
    <property type="nucleotide sequence ID" value="NZ_JABRWJ010000018.1"/>
</dbReference>
<dbReference type="InterPro" id="IPR000847">
    <property type="entry name" value="LysR_HTH_N"/>
</dbReference>
<name>A0ABX2EUJ5_9BURK</name>
<evidence type="ECO:0000256" key="2">
    <source>
        <dbReference type="ARBA" id="ARBA00023015"/>
    </source>
</evidence>
<keyword evidence="4" id="KW-0804">Transcription</keyword>
<protein>
    <submittedName>
        <fullName evidence="7">LysR family transcriptional regulator</fullName>
    </submittedName>
</protein>
<feature type="domain" description="HTH lysR-type" evidence="6">
    <location>
        <begin position="4"/>
        <end position="61"/>
    </location>
</feature>
<dbReference type="PROSITE" id="PS50931">
    <property type="entry name" value="HTH_LYSR"/>
    <property type="match status" value="1"/>
</dbReference>
<dbReference type="Gene3D" id="1.10.10.10">
    <property type="entry name" value="Winged helix-like DNA-binding domain superfamily/Winged helix DNA-binding domain"/>
    <property type="match status" value="1"/>
</dbReference>
<evidence type="ECO:0000256" key="4">
    <source>
        <dbReference type="ARBA" id="ARBA00023163"/>
    </source>
</evidence>
<sequence>MKLPPLHALRMFDAVARLGGIRAAAETLFVTPAAVTQQVKQLERSLGVPLLQRQGRSVVLTEAGRQLHLGTTRHLHAIAEAAEQVRPREQRVRITTVASFAVRWLVPRLQRFMDRCPDVDVQVDADHRLLDLGSGDWDLAIREGQGRYPGTEAERLFGLEVVPVCAPAYAKRHFKQGPARGWPRARLLHEVGHPWWPGWLERAGVAGIDTGSGLHFSHTVMVIAAALDGQGVALVPPPFIQDELAEGRLCVLDAQPYETGVGMYVVWPAGRGPGLSAEALQFRDWVLAEARGATAPVRRTARAPAAIPADRTPRAATTAAAARRSPR</sequence>
<dbReference type="SUPFAM" id="SSF46785">
    <property type="entry name" value="Winged helix' DNA-binding domain"/>
    <property type="match status" value="1"/>
</dbReference>
<keyword evidence="8" id="KW-1185">Reference proteome</keyword>
<gene>
    <name evidence="7" type="ORF">HLB44_34620</name>
</gene>
<evidence type="ECO:0000259" key="6">
    <source>
        <dbReference type="PROSITE" id="PS50931"/>
    </source>
</evidence>
<dbReference type="Pfam" id="PF00126">
    <property type="entry name" value="HTH_1"/>
    <property type="match status" value="1"/>
</dbReference>
<dbReference type="EMBL" id="JABRWJ010000018">
    <property type="protein sequence ID" value="NRF72131.1"/>
    <property type="molecule type" value="Genomic_DNA"/>
</dbReference>